<feature type="domain" description="DUF4124" evidence="3">
    <location>
        <begin position="16"/>
        <end position="67"/>
    </location>
</feature>
<dbReference type="InterPro" id="IPR025392">
    <property type="entry name" value="DUF4124"/>
</dbReference>
<evidence type="ECO:0000256" key="2">
    <source>
        <dbReference type="SAM" id="SignalP"/>
    </source>
</evidence>
<name>A0AAW7XAK7_9GAMM</name>
<evidence type="ECO:0000313" key="4">
    <source>
        <dbReference type="EMBL" id="MDO6424698.1"/>
    </source>
</evidence>
<dbReference type="Proteomes" id="UP001169760">
    <property type="component" value="Unassembled WGS sequence"/>
</dbReference>
<evidence type="ECO:0000256" key="1">
    <source>
        <dbReference type="SAM" id="MobiDB-lite"/>
    </source>
</evidence>
<feature type="region of interest" description="Disordered" evidence="1">
    <location>
        <begin position="60"/>
        <end position="85"/>
    </location>
</feature>
<evidence type="ECO:0000313" key="5">
    <source>
        <dbReference type="Proteomes" id="UP001169760"/>
    </source>
</evidence>
<evidence type="ECO:0000259" key="3">
    <source>
        <dbReference type="Pfam" id="PF13511"/>
    </source>
</evidence>
<sequence>MNKFKTLTIGCVIAACALSSASTVMAAEYWRWKGEDGVIHYGSTPPKGVEAEKVVTYGGVSKSANTNTNSQSNGDTAEDTEPKVELTPEMQALKKERCDEEKKRLAVFEKPGRIRMKQADGSTKYLSVEEIQKEIATTKQVIADTCN</sequence>
<feature type="signal peptide" evidence="2">
    <location>
        <begin position="1"/>
        <end position="26"/>
    </location>
</feature>
<dbReference type="EMBL" id="JAUOPB010000016">
    <property type="protein sequence ID" value="MDO6424698.1"/>
    <property type="molecule type" value="Genomic_DNA"/>
</dbReference>
<dbReference type="Pfam" id="PF13511">
    <property type="entry name" value="DUF4124"/>
    <property type="match status" value="1"/>
</dbReference>
<feature type="chain" id="PRO_5043891471" evidence="2">
    <location>
        <begin position="27"/>
        <end position="147"/>
    </location>
</feature>
<comment type="caution">
    <text evidence="4">The sequence shown here is derived from an EMBL/GenBank/DDBJ whole genome shotgun (WGS) entry which is preliminary data.</text>
</comment>
<protein>
    <submittedName>
        <fullName evidence="4">DUF4124 domain-containing protein</fullName>
    </submittedName>
</protein>
<dbReference type="AlphaFoldDB" id="A0AAW7XAK7"/>
<gene>
    <name evidence="4" type="ORF">Q4521_19570</name>
</gene>
<keyword evidence="2" id="KW-0732">Signal</keyword>
<reference evidence="4" key="1">
    <citation type="submission" date="2023-07" db="EMBL/GenBank/DDBJ databases">
        <title>Genome content predicts the carbon catabolic preferences of heterotrophic bacteria.</title>
        <authorList>
            <person name="Gralka M."/>
        </authorList>
    </citation>
    <scope>NUCLEOTIDE SEQUENCE</scope>
    <source>
        <strain evidence="4">I3M17_2</strain>
    </source>
</reference>
<dbReference type="RefSeq" id="WP_303493898.1">
    <property type="nucleotide sequence ID" value="NZ_JAUOPB010000016.1"/>
</dbReference>
<organism evidence="4 5">
    <name type="scientific">Saccharophagus degradans</name>
    <dbReference type="NCBI Taxonomy" id="86304"/>
    <lineage>
        <taxon>Bacteria</taxon>
        <taxon>Pseudomonadati</taxon>
        <taxon>Pseudomonadota</taxon>
        <taxon>Gammaproteobacteria</taxon>
        <taxon>Cellvibrionales</taxon>
        <taxon>Cellvibrionaceae</taxon>
        <taxon>Saccharophagus</taxon>
    </lineage>
</organism>
<proteinExistence type="predicted"/>
<dbReference type="PROSITE" id="PS51257">
    <property type="entry name" value="PROKAR_LIPOPROTEIN"/>
    <property type="match status" value="1"/>
</dbReference>
<accession>A0AAW7XAK7</accession>
<feature type="compositionally biased region" description="Polar residues" evidence="1">
    <location>
        <begin position="62"/>
        <end position="75"/>
    </location>
</feature>